<protein>
    <submittedName>
        <fullName evidence="1">Uncharacterized protein</fullName>
    </submittedName>
</protein>
<dbReference type="Proteomes" id="UP000799444">
    <property type="component" value="Unassembled WGS sequence"/>
</dbReference>
<evidence type="ECO:0000313" key="1">
    <source>
        <dbReference type="EMBL" id="KAF2730055.1"/>
    </source>
</evidence>
<evidence type="ECO:0000313" key="2">
    <source>
        <dbReference type="Proteomes" id="UP000799444"/>
    </source>
</evidence>
<accession>A0A9P4QPD8</accession>
<sequence>MPQSMGCRRIFLSSSHLPILVAIDRWRHVCCLEVAPSSISFLHKNLWCKATSPGLEDRLARMVRRLALVFGMTAQCLRRRGTRQTPQIPTDAL</sequence>
<keyword evidence="2" id="KW-1185">Reference proteome</keyword>
<dbReference type="EMBL" id="ML996227">
    <property type="protein sequence ID" value="KAF2730055.1"/>
    <property type="molecule type" value="Genomic_DNA"/>
</dbReference>
<comment type="caution">
    <text evidence="1">The sequence shown here is derived from an EMBL/GenBank/DDBJ whole genome shotgun (WGS) entry which is preliminary data.</text>
</comment>
<dbReference type="AlphaFoldDB" id="A0A9P4QPD8"/>
<gene>
    <name evidence="1" type="ORF">EJ04DRAFT_515504</name>
</gene>
<name>A0A9P4QPD8_9PLEO</name>
<reference evidence="1" key="1">
    <citation type="journal article" date="2020" name="Stud. Mycol.">
        <title>101 Dothideomycetes genomes: a test case for predicting lifestyles and emergence of pathogens.</title>
        <authorList>
            <person name="Haridas S."/>
            <person name="Albert R."/>
            <person name="Binder M."/>
            <person name="Bloem J."/>
            <person name="Labutti K."/>
            <person name="Salamov A."/>
            <person name="Andreopoulos B."/>
            <person name="Baker S."/>
            <person name="Barry K."/>
            <person name="Bills G."/>
            <person name="Bluhm B."/>
            <person name="Cannon C."/>
            <person name="Castanera R."/>
            <person name="Culley D."/>
            <person name="Daum C."/>
            <person name="Ezra D."/>
            <person name="Gonzalez J."/>
            <person name="Henrissat B."/>
            <person name="Kuo A."/>
            <person name="Liang C."/>
            <person name="Lipzen A."/>
            <person name="Lutzoni F."/>
            <person name="Magnuson J."/>
            <person name="Mondo S."/>
            <person name="Nolan M."/>
            <person name="Ohm R."/>
            <person name="Pangilinan J."/>
            <person name="Park H.-J."/>
            <person name="Ramirez L."/>
            <person name="Alfaro M."/>
            <person name="Sun H."/>
            <person name="Tritt A."/>
            <person name="Yoshinaga Y."/>
            <person name="Zwiers L.-H."/>
            <person name="Turgeon B."/>
            <person name="Goodwin S."/>
            <person name="Spatafora J."/>
            <person name="Crous P."/>
            <person name="Grigoriev I."/>
        </authorList>
    </citation>
    <scope>NUCLEOTIDE SEQUENCE</scope>
    <source>
        <strain evidence="1">CBS 125425</strain>
    </source>
</reference>
<organism evidence="1 2">
    <name type="scientific">Polyplosphaeria fusca</name>
    <dbReference type="NCBI Taxonomy" id="682080"/>
    <lineage>
        <taxon>Eukaryota</taxon>
        <taxon>Fungi</taxon>
        <taxon>Dikarya</taxon>
        <taxon>Ascomycota</taxon>
        <taxon>Pezizomycotina</taxon>
        <taxon>Dothideomycetes</taxon>
        <taxon>Pleosporomycetidae</taxon>
        <taxon>Pleosporales</taxon>
        <taxon>Tetraplosphaeriaceae</taxon>
        <taxon>Polyplosphaeria</taxon>
    </lineage>
</organism>
<proteinExistence type="predicted"/>